<comment type="caution">
    <text evidence="1">The sequence shown here is derived from an EMBL/GenBank/DDBJ whole genome shotgun (WGS) entry which is preliminary data.</text>
</comment>
<reference evidence="1 2" key="1">
    <citation type="submission" date="2011-08" db="EMBL/GenBank/DDBJ databases">
        <authorList>
            <person name="Lin Y."/>
            <person name="Hao X."/>
            <person name="Johnstone L."/>
            <person name="Miller S.J."/>
            <person name="Wei G."/>
            <person name="Rensing C."/>
        </authorList>
    </citation>
    <scope>NUCLEOTIDE SEQUENCE [LARGE SCALE GENOMIC DNA]</scope>
    <source>
        <strain evidence="1 2">K42</strain>
    </source>
</reference>
<keyword evidence="2" id="KW-1185">Reference proteome</keyword>
<gene>
    <name evidence="1" type="ORF">SZN_00405</name>
</gene>
<proteinExistence type="predicted"/>
<dbReference type="EMBL" id="AGBF01000001">
    <property type="protein sequence ID" value="EGX61776.1"/>
    <property type="molecule type" value="Genomic_DNA"/>
</dbReference>
<accession>G2G3N0</accession>
<dbReference type="AlphaFoldDB" id="G2G3N0"/>
<organism evidence="1 2">
    <name type="scientific">Streptomyces zinciresistens K42</name>
    <dbReference type="NCBI Taxonomy" id="700597"/>
    <lineage>
        <taxon>Bacteria</taxon>
        <taxon>Bacillati</taxon>
        <taxon>Actinomycetota</taxon>
        <taxon>Actinomycetes</taxon>
        <taxon>Kitasatosporales</taxon>
        <taxon>Streptomycetaceae</taxon>
        <taxon>Streptomyces</taxon>
    </lineage>
</organism>
<dbReference type="Proteomes" id="UP000004217">
    <property type="component" value="Unassembled WGS sequence"/>
</dbReference>
<evidence type="ECO:0000313" key="1">
    <source>
        <dbReference type="EMBL" id="EGX61776.1"/>
    </source>
</evidence>
<dbReference type="PATRIC" id="fig|700597.3.peg.76"/>
<protein>
    <submittedName>
        <fullName evidence="1">Uncharacterized protein</fullName>
    </submittedName>
</protein>
<sequence length="514" mass="55754">MLRHQARVVAAALHISESWALRSYLDEDAVRGLAANLVREVNAARPVRELVLDVLAKVGGWARDDRRARDCAHPQRPAEGPELGPAIVADLRALASVAAQQMAWDLYTDAVRLGDQPYAYYADERDGVLLRLPRVCDGMDASWRLRFAGILEQVAQQLRAGTEFVPVCHASTVALALAVSAAPELMDDMVDSEAAESVGLGEGWSPRSADLQIGRALRAIAWNSPALIAYDPEMTYSLEPSTDGIHGRDDLRPEAWFTPFTDLVPGPPSPPDWVVDVLDGGLPAREDPPPFGADEAERAVLADLATGIVEREAAWGRHCDNAGGVEEEPVEAVVLLRPQQLDYMTRKRARSEQQALIVEQNGRLVESAAVRYQVEHDLDDDRDMFDPLWSPAEQDAAPLWAITLTLEDFSGTAALLERLPRQCLGSPYDGGNDWQFASSAQMADRIAGAAFSRPVEGVIVHAPVSHGDNIHAAQAWGLVVTRGGHTFCTACAPGEVEAAHRGLITALTHALPRS</sequence>
<name>G2G3N0_9ACTN</name>
<evidence type="ECO:0000313" key="2">
    <source>
        <dbReference type="Proteomes" id="UP000004217"/>
    </source>
</evidence>